<reference evidence="2" key="1">
    <citation type="submission" date="2018-09" db="EMBL/GenBank/DDBJ databases">
        <authorList>
            <person name="Livingstone P.G."/>
            <person name="Whitworth D.E."/>
        </authorList>
    </citation>
    <scope>NUCLEOTIDE SEQUENCE [LARGE SCALE GENOMIC DNA]</scope>
    <source>
        <strain evidence="2">CA051B</strain>
    </source>
</reference>
<gene>
    <name evidence="1" type="ORF">D7V93_30390</name>
</gene>
<organism evidence="1 2">
    <name type="scientific">Corallococcus llansteffanensis</name>
    <dbReference type="NCBI Taxonomy" id="2316731"/>
    <lineage>
        <taxon>Bacteria</taxon>
        <taxon>Pseudomonadati</taxon>
        <taxon>Myxococcota</taxon>
        <taxon>Myxococcia</taxon>
        <taxon>Myxococcales</taxon>
        <taxon>Cystobacterineae</taxon>
        <taxon>Myxococcaceae</taxon>
        <taxon>Corallococcus</taxon>
    </lineage>
</organism>
<sequence length="89" mass="10141">MSCCVKTHPLAPERCGATKLEVEEILFAAKVAAELARKDLPEWKRNCIETYVQCMEDHWTGSCYDCFRNCEGQTGEWPDNKCRPKKKGG</sequence>
<evidence type="ECO:0000313" key="1">
    <source>
        <dbReference type="EMBL" id="RKH50541.1"/>
    </source>
</evidence>
<dbReference type="Proteomes" id="UP000272888">
    <property type="component" value="Unassembled WGS sequence"/>
</dbReference>
<evidence type="ECO:0000313" key="2">
    <source>
        <dbReference type="Proteomes" id="UP000272888"/>
    </source>
</evidence>
<protein>
    <submittedName>
        <fullName evidence="1">Uncharacterized protein</fullName>
    </submittedName>
</protein>
<dbReference type="EMBL" id="RAWB01000419">
    <property type="protein sequence ID" value="RKH50541.1"/>
    <property type="molecule type" value="Genomic_DNA"/>
</dbReference>
<comment type="caution">
    <text evidence="1">The sequence shown here is derived from an EMBL/GenBank/DDBJ whole genome shotgun (WGS) entry which is preliminary data.</text>
</comment>
<proteinExistence type="predicted"/>
<keyword evidence="2" id="KW-1185">Reference proteome</keyword>
<accession>A0A3A8P7R3</accession>
<name>A0A3A8P7R3_9BACT</name>
<dbReference type="AlphaFoldDB" id="A0A3A8P7R3"/>